<dbReference type="Proteomes" id="UP000001635">
    <property type="component" value="Chromosome"/>
</dbReference>
<keyword evidence="2" id="KW-0238">DNA-binding</keyword>
<dbReference type="SUPFAM" id="SSF46689">
    <property type="entry name" value="Homeodomain-like"/>
    <property type="match status" value="1"/>
</dbReference>
<gene>
    <name evidence="5" type="ordered locus">Cycma_3968</name>
</gene>
<dbReference type="PANTHER" id="PTHR43280">
    <property type="entry name" value="ARAC-FAMILY TRANSCRIPTIONAL REGULATOR"/>
    <property type="match status" value="1"/>
</dbReference>
<dbReference type="RefSeq" id="WP_014021962.1">
    <property type="nucleotide sequence ID" value="NC_015914.1"/>
</dbReference>
<dbReference type="SMART" id="SM00342">
    <property type="entry name" value="HTH_ARAC"/>
    <property type="match status" value="1"/>
</dbReference>
<evidence type="ECO:0000313" key="6">
    <source>
        <dbReference type="Proteomes" id="UP000001635"/>
    </source>
</evidence>
<dbReference type="Pfam" id="PF12833">
    <property type="entry name" value="HTH_18"/>
    <property type="match status" value="1"/>
</dbReference>
<proteinExistence type="predicted"/>
<dbReference type="GO" id="GO:0003700">
    <property type="term" value="F:DNA-binding transcription factor activity"/>
    <property type="evidence" value="ECO:0007669"/>
    <property type="project" value="InterPro"/>
</dbReference>
<keyword evidence="6" id="KW-1185">Reference proteome</keyword>
<dbReference type="InterPro" id="IPR020449">
    <property type="entry name" value="Tscrpt_reg_AraC-type_HTH"/>
</dbReference>
<dbReference type="PANTHER" id="PTHR43280:SF32">
    <property type="entry name" value="TRANSCRIPTIONAL REGULATORY PROTEIN"/>
    <property type="match status" value="1"/>
</dbReference>
<dbReference type="InterPro" id="IPR009057">
    <property type="entry name" value="Homeodomain-like_sf"/>
</dbReference>
<dbReference type="InterPro" id="IPR018060">
    <property type="entry name" value="HTH_AraC"/>
</dbReference>
<organism evidence="5 6">
    <name type="scientific">Cyclobacterium marinum (strain ATCC 25205 / DSM 745 / LMG 13164 / NCIMB 1802)</name>
    <name type="common">Flectobacillus marinus</name>
    <dbReference type="NCBI Taxonomy" id="880070"/>
    <lineage>
        <taxon>Bacteria</taxon>
        <taxon>Pseudomonadati</taxon>
        <taxon>Bacteroidota</taxon>
        <taxon>Cytophagia</taxon>
        <taxon>Cytophagales</taxon>
        <taxon>Cyclobacteriaceae</taxon>
        <taxon>Cyclobacterium</taxon>
    </lineage>
</organism>
<dbReference type="eggNOG" id="COG2207">
    <property type="taxonomic scope" value="Bacteria"/>
</dbReference>
<name>G0J6I2_CYCMS</name>
<evidence type="ECO:0000256" key="1">
    <source>
        <dbReference type="ARBA" id="ARBA00023015"/>
    </source>
</evidence>
<dbReference type="Gene3D" id="1.10.10.60">
    <property type="entry name" value="Homeodomain-like"/>
    <property type="match status" value="2"/>
</dbReference>
<evidence type="ECO:0000256" key="2">
    <source>
        <dbReference type="ARBA" id="ARBA00023125"/>
    </source>
</evidence>
<dbReference type="PROSITE" id="PS01124">
    <property type="entry name" value="HTH_ARAC_FAMILY_2"/>
    <property type="match status" value="1"/>
</dbReference>
<evidence type="ECO:0000256" key="3">
    <source>
        <dbReference type="ARBA" id="ARBA00023163"/>
    </source>
</evidence>
<dbReference type="KEGG" id="cmr:Cycma_3968"/>
<dbReference type="EMBL" id="CP002955">
    <property type="protein sequence ID" value="AEL27677.1"/>
    <property type="molecule type" value="Genomic_DNA"/>
</dbReference>
<dbReference type="STRING" id="880070.Cycma_3968"/>
<dbReference type="GO" id="GO:0043565">
    <property type="term" value="F:sequence-specific DNA binding"/>
    <property type="evidence" value="ECO:0007669"/>
    <property type="project" value="InterPro"/>
</dbReference>
<feature type="domain" description="HTH araC/xylS-type" evidence="4">
    <location>
        <begin position="206"/>
        <end position="301"/>
    </location>
</feature>
<accession>G0J6I2</accession>
<protein>
    <submittedName>
        <fullName evidence="5">Transcriptional regulator, AraC family</fullName>
    </submittedName>
</protein>
<evidence type="ECO:0000259" key="4">
    <source>
        <dbReference type="PROSITE" id="PS01124"/>
    </source>
</evidence>
<sequence length="305" mass="35224">MPEDIFHINSISELHKQLGLPKPSHPLISILDVSQLEIGPQWVGKKLVTDLYSIALKDASCGMDYGRNSYDFNEGVLIFTAPNQVTSTQKEQQLNEIQGWMLFIHPDLIRNTDLGRRMDNFGFFSYDVHEALHISEGEQKTLNECIKLIKTEIDERIDNHSQRVIVSTLELLLNYSLRYYERQFNTRTAQNIDVVSQFESLLKDYYIDGKFEEQGPPPIDYFTEAIHLSPHYLSDLLKKETGLSTKDHINHFLVEKAKLLLLSQSDTISGIAYKLGFNYPHYFSRLFKSRTGLSPNEYRNKTSLN</sequence>
<evidence type="ECO:0000313" key="5">
    <source>
        <dbReference type="EMBL" id="AEL27677.1"/>
    </source>
</evidence>
<reference evidence="6" key="1">
    <citation type="submission" date="2011-07" db="EMBL/GenBank/DDBJ databases">
        <title>The complete genome of Cyclobacterium marinum DSM 745.</title>
        <authorList>
            <person name="Lucas S."/>
            <person name="Han J."/>
            <person name="Lapidus A."/>
            <person name="Bruce D."/>
            <person name="Goodwin L."/>
            <person name="Pitluck S."/>
            <person name="Peters L."/>
            <person name="Kyrpides N."/>
            <person name="Mavromatis K."/>
            <person name="Ivanova N."/>
            <person name="Ovchinnikova G."/>
            <person name="Chertkov O."/>
            <person name="Detter J.C."/>
            <person name="Tapia R."/>
            <person name="Han C."/>
            <person name="Land M."/>
            <person name="Hauser L."/>
            <person name="Markowitz V."/>
            <person name="Cheng J.-F."/>
            <person name="Hugenholtz P."/>
            <person name="Woyke T."/>
            <person name="Wu D."/>
            <person name="Tindall B."/>
            <person name="Schuetze A."/>
            <person name="Brambilla E."/>
            <person name="Klenk H.-P."/>
            <person name="Eisen J.A."/>
        </authorList>
    </citation>
    <scope>NUCLEOTIDE SEQUENCE [LARGE SCALE GENOMIC DNA]</scope>
    <source>
        <strain evidence="6">ATCC 25205 / DSM 745 / LMG 13164 / NCIMB 1802</strain>
    </source>
</reference>
<dbReference type="OrthoDB" id="643086at2"/>
<keyword evidence="1" id="KW-0805">Transcription regulation</keyword>
<keyword evidence="3" id="KW-0804">Transcription</keyword>
<dbReference type="AlphaFoldDB" id="G0J6I2"/>
<dbReference type="PRINTS" id="PR00032">
    <property type="entry name" value="HTHARAC"/>
</dbReference>
<dbReference type="HOGENOM" id="CLU_000445_88_11_10"/>